<dbReference type="SUPFAM" id="SSF55781">
    <property type="entry name" value="GAF domain-like"/>
    <property type="match status" value="1"/>
</dbReference>
<dbReference type="InterPro" id="IPR050707">
    <property type="entry name" value="HTH_MetabolicPath_Reg"/>
</dbReference>
<dbReference type="Pfam" id="PF09339">
    <property type="entry name" value="HTH_IclR"/>
    <property type="match status" value="1"/>
</dbReference>
<sequence>MTQWDLHPKQPRAIHSALLVLEEVASAGPGVTVRELVDRLALPRATVYRLVNLLVEEEYLVRLADIAGLALGTRVARLTGSSGSTAAGGWTLDRPPRAARELLARLRDAAGGVAVHLVVYDSGAPVPFDVDPAWPLADPVAMEHDLDRSAAGRLLLAERDGGASGMAVQSDLLARGRACVAVPLRRESGALAAALCAGGPSDRMDLLLAAAHRHAASAERLSSLLT</sequence>
<keyword evidence="1" id="KW-0805">Transcription regulation</keyword>
<keyword evidence="5" id="KW-1185">Reference proteome</keyword>
<feature type="domain" description="HTH iclR-type" evidence="3">
    <location>
        <begin position="11"/>
        <end position="73"/>
    </location>
</feature>
<evidence type="ECO:0000259" key="3">
    <source>
        <dbReference type="PROSITE" id="PS51077"/>
    </source>
</evidence>
<name>A0ABP7BTS9_9MICO</name>
<organism evidence="4 5">
    <name type="scientific">Microbacterium marinilacus</name>
    <dbReference type="NCBI Taxonomy" id="415209"/>
    <lineage>
        <taxon>Bacteria</taxon>
        <taxon>Bacillati</taxon>
        <taxon>Actinomycetota</taxon>
        <taxon>Actinomycetes</taxon>
        <taxon>Micrococcales</taxon>
        <taxon>Microbacteriaceae</taxon>
        <taxon>Microbacterium</taxon>
    </lineage>
</organism>
<dbReference type="InterPro" id="IPR036388">
    <property type="entry name" value="WH-like_DNA-bd_sf"/>
</dbReference>
<protein>
    <recommendedName>
        <fullName evidence="3">HTH iclR-type domain-containing protein</fullName>
    </recommendedName>
</protein>
<accession>A0ABP7BTS9</accession>
<dbReference type="RefSeq" id="WP_221857161.1">
    <property type="nucleotide sequence ID" value="NZ_BAAAYV010000025.1"/>
</dbReference>
<dbReference type="PANTHER" id="PTHR30136">
    <property type="entry name" value="HELIX-TURN-HELIX TRANSCRIPTIONAL REGULATOR, ICLR FAMILY"/>
    <property type="match status" value="1"/>
</dbReference>
<comment type="caution">
    <text evidence="4">The sequence shown here is derived from an EMBL/GenBank/DDBJ whole genome shotgun (WGS) entry which is preliminary data.</text>
</comment>
<dbReference type="PROSITE" id="PS51077">
    <property type="entry name" value="HTH_ICLR"/>
    <property type="match status" value="1"/>
</dbReference>
<dbReference type="InterPro" id="IPR005471">
    <property type="entry name" value="Tscrpt_reg_IclR_N"/>
</dbReference>
<dbReference type="InterPro" id="IPR029016">
    <property type="entry name" value="GAF-like_dom_sf"/>
</dbReference>
<proteinExistence type="predicted"/>
<evidence type="ECO:0000256" key="2">
    <source>
        <dbReference type="ARBA" id="ARBA00023163"/>
    </source>
</evidence>
<dbReference type="Gene3D" id="3.30.450.40">
    <property type="match status" value="1"/>
</dbReference>
<reference evidence="5" key="1">
    <citation type="journal article" date="2019" name="Int. J. Syst. Evol. Microbiol.">
        <title>The Global Catalogue of Microorganisms (GCM) 10K type strain sequencing project: providing services to taxonomists for standard genome sequencing and annotation.</title>
        <authorList>
            <consortium name="The Broad Institute Genomics Platform"/>
            <consortium name="The Broad Institute Genome Sequencing Center for Infectious Disease"/>
            <person name="Wu L."/>
            <person name="Ma J."/>
        </authorList>
    </citation>
    <scope>NUCLEOTIDE SEQUENCE [LARGE SCALE GENOMIC DNA]</scope>
    <source>
        <strain evidence="5">JCM 16546</strain>
    </source>
</reference>
<evidence type="ECO:0000313" key="4">
    <source>
        <dbReference type="EMBL" id="GAA3669754.1"/>
    </source>
</evidence>
<evidence type="ECO:0000313" key="5">
    <source>
        <dbReference type="Proteomes" id="UP001410795"/>
    </source>
</evidence>
<gene>
    <name evidence="4" type="ORF">GCM10022202_34820</name>
</gene>
<dbReference type="PANTHER" id="PTHR30136:SF35">
    <property type="entry name" value="HTH-TYPE TRANSCRIPTIONAL REGULATOR RV1719"/>
    <property type="match status" value="1"/>
</dbReference>
<dbReference type="Gene3D" id="1.10.10.10">
    <property type="entry name" value="Winged helix-like DNA-binding domain superfamily/Winged helix DNA-binding domain"/>
    <property type="match status" value="1"/>
</dbReference>
<dbReference type="Proteomes" id="UP001410795">
    <property type="component" value="Unassembled WGS sequence"/>
</dbReference>
<dbReference type="SUPFAM" id="SSF46785">
    <property type="entry name" value="Winged helix' DNA-binding domain"/>
    <property type="match status" value="1"/>
</dbReference>
<dbReference type="EMBL" id="BAAAYV010000025">
    <property type="protein sequence ID" value="GAA3669754.1"/>
    <property type="molecule type" value="Genomic_DNA"/>
</dbReference>
<evidence type="ECO:0000256" key="1">
    <source>
        <dbReference type="ARBA" id="ARBA00023015"/>
    </source>
</evidence>
<keyword evidence="2" id="KW-0804">Transcription</keyword>
<dbReference type="SMART" id="SM00346">
    <property type="entry name" value="HTH_ICLR"/>
    <property type="match status" value="1"/>
</dbReference>
<dbReference type="InterPro" id="IPR036390">
    <property type="entry name" value="WH_DNA-bd_sf"/>
</dbReference>